<dbReference type="Proteomes" id="UP000198615">
    <property type="component" value="Unassembled WGS sequence"/>
</dbReference>
<dbReference type="Gene3D" id="2.150.10.10">
    <property type="entry name" value="Serralysin-like metalloprotease, C-terminal"/>
    <property type="match status" value="2"/>
</dbReference>
<dbReference type="Pfam" id="PF00413">
    <property type="entry name" value="Peptidase_M10"/>
    <property type="match status" value="1"/>
</dbReference>
<evidence type="ECO:0000256" key="5">
    <source>
        <dbReference type="ARBA" id="ARBA00022723"/>
    </source>
</evidence>
<dbReference type="InterPro" id="IPR011049">
    <property type="entry name" value="Serralysin-like_metalloprot_C"/>
</dbReference>
<sequence>MPQASDYLDAHWEVGQPITYSFNVGATGASEFSASYRSLFEAAMSQWSAVANITYQEISDPWTADWIIGWDPFSDGYLGVLGWAANYDYDSDGILGSSEFEFSQIAMDPNDTWIFYATAVHEVGHALGLGHIDHTPSIMSTFADGQEELTAYDIEVIQSIYGAGGTIVTQQTGTDVADILVGTGARDTLWGGSGQDTLSGGWAGDLLYGNRGTDHILGGAGADTLYGGQNDGTPRGAPLAQRDGWDTLSGGDGNDVIYGNMGSDVLVGGDGWDSIYGGQDDDSIFGGQGQDDMYGNRGADIFVFTDANEGFDYIVDFDVTQDRLQLVGSVSITSISPVTDATYVGLTSGTTIKLVGVSVSDVSAFVDYVT</sequence>
<dbReference type="Pfam" id="PF00353">
    <property type="entry name" value="HemolysinCabind"/>
    <property type="match status" value="2"/>
</dbReference>
<dbReference type="PANTHER" id="PTHR38340">
    <property type="entry name" value="S-LAYER PROTEIN"/>
    <property type="match status" value="1"/>
</dbReference>
<gene>
    <name evidence="9" type="ORF">SAMN05660686_00926</name>
</gene>
<evidence type="ECO:0000313" key="9">
    <source>
        <dbReference type="EMBL" id="SDF29342.1"/>
    </source>
</evidence>
<dbReference type="InterPro" id="IPR001818">
    <property type="entry name" value="Pept_M10_metallopeptidase"/>
</dbReference>
<reference evidence="9 10" key="1">
    <citation type="submission" date="2016-10" db="EMBL/GenBank/DDBJ databases">
        <authorList>
            <person name="Varghese N."/>
            <person name="Submissions S."/>
        </authorList>
    </citation>
    <scope>NUCLEOTIDE SEQUENCE [LARGE SCALE GENOMIC DNA]</scope>
    <source>
        <strain evidence="9 10">DSM 18839</strain>
    </source>
</reference>
<evidence type="ECO:0000256" key="4">
    <source>
        <dbReference type="ARBA" id="ARBA00022670"/>
    </source>
</evidence>
<dbReference type="GO" id="GO:0004222">
    <property type="term" value="F:metalloendopeptidase activity"/>
    <property type="evidence" value="ECO:0007669"/>
    <property type="project" value="InterPro"/>
</dbReference>
<dbReference type="InterPro" id="IPR021190">
    <property type="entry name" value="Pept_M10A"/>
</dbReference>
<dbReference type="AlphaFoldDB" id="A0A8G2BF58"/>
<dbReference type="Gene3D" id="3.40.390.10">
    <property type="entry name" value="Collagenase (Catalytic Domain)"/>
    <property type="match status" value="1"/>
</dbReference>
<evidence type="ECO:0000313" key="10">
    <source>
        <dbReference type="Proteomes" id="UP000198615"/>
    </source>
</evidence>
<dbReference type="SMART" id="SM00235">
    <property type="entry name" value="ZnMc"/>
    <property type="match status" value="1"/>
</dbReference>
<dbReference type="PRINTS" id="PR00313">
    <property type="entry name" value="CABNDNGRPT"/>
</dbReference>
<keyword evidence="10" id="KW-1185">Reference proteome</keyword>
<dbReference type="SUPFAM" id="SSF51120">
    <property type="entry name" value="beta-Roll"/>
    <property type="match status" value="2"/>
</dbReference>
<dbReference type="GO" id="GO:0006508">
    <property type="term" value="P:proteolysis"/>
    <property type="evidence" value="ECO:0007669"/>
    <property type="project" value="UniProtKB-KW"/>
</dbReference>
<evidence type="ECO:0000256" key="2">
    <source>
        <dbReference type="ARBA" id="ARBA00009490"/>
    </source>
</evidence>
<keyword evidence="6" id="KW-0378">Hydrolase</keyword>
<dbReference type="GO" id="GO:0008270">
    <property type="term" value="F:zinc ion binding"/>
    <property type="evidence" value="ECO:0007669"/>
    <property type="project" value="InterPro"/>
</dbReference>
<dbReference type="RefSeq" id="WP_175474091.1">
    <property type="nucleotide sequence ID" value="NZ_FNBW01000002.1"/>
</dbReference>
<keyword evidence="7" id="KW-0862">Zinc</keyword>
<dbReference type="InterPro" id="IPR024079">
    <property type="entry name" value="MetalloPept_cat_dom_sf"/>
</dbReference>
<comment type="subcellular location">
    <subcellularLocation>
        <location evidence="1">Secreted</location>
    </subcellularLocation>
</comment>
<accession>A0A8G2BF58</accession>
<dbReference type="InterPro" id="IPR018511">
    <property type="entry name" value="Hemolysin-typ_Ca-bd_CS"/>
</dbReference>
<proteinExistence type="inferred from homology"/>
<keyword evidence="4" id="KW-0645">Protease</keyword>
<comment type="similarity">
    <text evidence="2">Belongs to the peptidase M10B family.</text>
</comment>
<evidence type="ECO:0000256" key="6">
    <source>
        <dbReference type="ARBA" id="ARBA00022801"/>
    </source>
</evidence>
<dbReference type="InterPro" id="IPR001343">
    <property type="entry name" value="Hemolysn_Ca-bd"/>
</dbReference>
<dbReference type="EMBL" id="FNBW01000002">
    <property type="protein sequence ID" value="SDF29342.1"/>
    <property type="molecule type" value="Genomic_DNA"/>
</dbReference>
<evidence type="ECO:0000256" key="3">
    <source>
        <dbReference type="ARBA" id="ARBA00022525"/>
    </source>
</evidence>
<feature type="domain" description="Peptidase metallopeptidase" evidence="8">
    <location>
        <begin position="8"/>
        <end position="163"/>
    </location>
</feature>
<dbReference type="GO" id="GO:0005576">
    <property type="term" value="C:extracellular region"/>
    <property type="evidence" value="ECO:0007669"/>
    <property type="project" value="UniProtKB-SubCell"/>
</dbReference>
<organism evidence="9 10">
    <name type="scientific">Thalassobaculum litoreum DSM 18839</name>
    <dbReference type="NCBI Taxonomy" id="1123362"/>
    <lineage>
        <taxon>Bacteria</taxon>
        <taxon>Pseudomonadati</taxon>
        <taxon>Pseudomonadota</taxon>
        <taxon>Alphaproteobacteria</taxon>
        <taxon>Rhodospirillales</taxon>
        <taxon>Thalassobaculaceae</taxon>
        <taxon>Thalassobaculum</taxon>
    </lineage>
</organism>
<dbReference type="PROSITE" id="PS00330">
    <property type="entry name" value="HEMOLYSIN_CALCIUM"/>
    <property type="match status" value="2"/>
</dbReference>
<dbReference type="PANTHER" id="PTHR38340:SF1">
    <property type="entry name" value="S-LAYER PROTEIN"/>
    <property type="match status" value="1"/>
</dbReference>
<evidence type="ECO:0000256" key="1">
    <source>
        <dbReference type="ARBA" id="ARBA00004613"/>
    </source>
</evidence>
<protein>
    <submittedName>
        <fullName evidence="9">Hemolysin-type calcium-binding repeat-containing protein</fullName>
    </submittedName>
</protein>
<dbReference type="PRINTS" id="PR00138">
    <property type="entry name" value="MATRIXIN"/>
</dbReference>
<dbReference type="GO" id="GO:0005509">
    <property type="term" value="F:calcium ion binding"/>
    <property type="evidence" value="ECO:0007669"/>
    <property type="project" value="InterPro"/>
</dbReference>
<dbReference type="InterPro" id="IPR050557">
    <property type="entry name" value="RTX_toxin/Mannuronan_C5-epim"/>
</dbReference>
<dbReference type="GO" id="GO:0031012">
    <property type="term" value="C:extracellular matrix"/>
    <property type="evidence" value="ECO:0007669"/>
    <property type="project" value="InterPro"/>
</dbReference>
<keyword evidence="3" id="KW-0964">Secreted</keyword>
<evidence type="ECO:0000256" key="7">
    <source>
        <dbReference type="ARBA" id="ARBA00022833"/>
    </source>
</evidence>
<name>A0A8G2BF58_9PROT</name>
<keyword evidence="5" id="KW-0479">Metal-binding</keyword>
<evidence type="ECO:0000259" key="8">
    <source>
        <dbReference type="SMART" id="SM00235"/>
    </source>
</evidence>
<dbReference type="InterPro" id="IPR006026">
    <property type="entry name" value="Peptidase_Metallo"/>
</dbReference>
<dbReference type="SUPFAM" id="SSF55486">
    <property type="entry name" value="Metalloproteases ('zincins'), catalytic domain"/>
    <property type="match status" value="1"/>
</dbReference>
<comment type="caution">
    <text evidence="9">The sequence shown here is derived from an EMBL/GenBank/DDBJ whole genome shotgun (WGS) entry which is preliminary data.</text>
</comment>